<proteinExistence type="predicted"/>
<reference evidence="1" key="1">
    <citation type="submission" date="2013-07" db="EMBL/GenBank/DDBJ databases">
        <title>The genome of an arbuscular mycorrhizal fungus provides insights into the evolution of the oldest plant symbiosis.</title>
        <authorList>
            <consortium name="DOE Joint Genome Institute"/>
            <person name="Tisserant E."/>
            <person name="Malbreil M."/>
            <person name="Kuo A."/>
            <person name="Kohler A."/>
            <person name="Symeonidi A."/>
            <person name="Balestrini R."/>
            <person name="Charron P."/>
            <person name="Duensing N."/>
            <person name="Frei-dit-Frey N."/>
            <person name="Gianinazzi-Pearson V."/>
            <person name="Gilbert B."/>
            <person name="Handa Y."/>
            <person name="Hijri M."/>
            <person name="Kaul R."/>
            <person name="Kawaguchi M."/>
            <person name="Krajinski F."/>
            <person name="Lammers P."/>
            <person name="Lapierre D."/>
            <person name="Masclaux F.G."/>
            <person name="Murat C."/>
            <person name="Morin E."/>
            <person name="Ndikumana S."/>
            <person name="Pagni M."/>
            <person name="Petitpierre D."/>
            <person name="Requena N."/>
            <person name="Rosikiewicz P."/>
            <person name="Riley R."/>
            <person name="Saito K."/>
            <person name="San Clemente H."/>
            <person name="Shapiro H."/>
            <person name="van Tuinen D."/>
            <person name="Becard G."/>
            <person name="Bonfante P."/>
            <person name="Paszkowski U."/>
            <person name="Shachar-Hill Y."/>
            <person name="Young J.P."/>
            <person name="Sanders I.R."/>
            <person name="Henrissat B."/>
            <person name="Rensing S.A."/>
            <person name="Grigoriev I.V."/>
            <person name="Corradi N."/>
            <person name="Roux C."/>
            <person name="Martin F."/>
        </authorList>
    </citation>
    <scope>NUCLEOTIDE SEQUENCE</scope>
    <source>
        <strain evidence="1">DAOM 197198</strain>
    </source>
</reference>
<gene>
    <name evidence="1" type="ORF">GLOINDRAFT_8515</name>
</gene>
<sequence>MEKEGIYKEIEKISEIVIDDNDNRRRININRYLEELRKIRPKIKDWKIY</sequence>
<name>U9TAN9_RHIID</name>
<dbReference type="EMBL" id="KI297216">
    <property type="protein sequence ID" value="ESA00421.1"/>
    <property type="molecule type" value="Genomic_DNA"/>
</dbReference>
<dbReference type="AlphaFoldDB" id="U9TAN9"/>
<protein>
    <submittedName>
        <fullName evidence="1">Uncharacterized protein</fullName>
    </submittedName>
</protein>
<evidence type="ECO:0000313" key="1">
    <source>
        <dbReference type="EMBL" id="ESA00421.1"/>
    </source>
</evidence>
<dbReference type="HOGENOM" id="CLU_3143775_0_0_1"/>
<accession>U9TAN9</accession>
<organism evidence="1">
    <name type="scientific">Rhizophagus irregularis (strain DAOM 181602 / DAOM 197198 / MUCL 43194)</name>
    <name type="common">Arbuscular mycorrhizal fungus</name>
    <name type="synonym">Glomus intraradices</name>
    <dbReference type="NCBI Taxonomy" id="747089"/>
    <lineage>
        <taxon>Eukaryota</taxon>
        <taxon>Fungi</taxon>
        <taxon>Fungi incertae sedis</taxon>
        <taxon>Mucoromycota</taxon>
        <taxon>Glomeromycotina</taxon>
        <taxon>Glomeromycetes</taxon>
        <taxon>Glomerales</taxon>
        <taxon>Glomeraceae</taxon>
        <taxon>Rhizophagus</taxon>
    </lineage>
</organism>